<dbReference type="InterPro" id="IPR000917">
    <property type="entry name" value="Sulfatase_N"/>
</dbReference>
<dbReference type="InterPro" id="IPR052701">
    <property type="entry name" value="GAG_Ulvan_Degrading_Sulfatases"/>
</dbReference>
<evidence type="ECO:0000313" key="3">
    <source>
        <dbReference type="Proteomes" id="UP000070344"/>
    </source>
</evidence>
<dbReference type="PANTHER" id="PTHR43751:SF3">
    <property type="entry name" value="SULFATASE N-TERMINAL DOMAIN-CONTAINING PROTEIN"/>
    <property type="match status" value="1"/>
</dbReference>
<dbReference type="Gene3D" id="3.40.720.10">
    <property type="entry name" value="Alkaline Phosphatase, subunit A"/>
    <property type="match status" value="1"/>
</dbReference>
<accession>A0A133V1E3</accession>
<organism evidence="2 3">
    <name type="scientific">candidate division MSBL1 archaeon SCGC-AAA259O05</name>
    <dbReference type="NCBI Taxonomy" id="1698271"/>
    <lineage>
        <taxon>Archaea</taxon>
        <taxon>Methanobacteriati</taxon>
        <taxon>Methanobacteriota</taxon>
        <taxon>candidate division MSBL1</taxon>
    </lineage>
</organism>
<dbReference type="Pfam" id="PF00884">
    <property type="entry name" value="Sulfatase"/>
    <property type="match status" value="1"/>
</dbReference>
<feature type="domain" description="Sulfatase N-terminal" evidence="1">
    <location>
        <begin position="1"/>
        <end position="318"/>
    </location>
</feature>
<dbReference type="PANTHER" id="PTHR43751">
    <property type="entry name" value="SULFATASE"/>
    <property type="match status" value="1"/>
</dbReference>
<gene>
    <name evidence="2" type="ORF">AKJ41_04240</name>
</gene>
<dbReference type="AlphaFoldDB" id="A0A133V1E3"/>
<dbReference type="InterPro" id="IPR017850">
    <property type="entry name" value="Alkaline_phosphatase_core_sf"/>
</dbReference>
<dbReference type="PATRIC" id="fig|1698271.3.peg.1163"/>
<dbReference type="SUPFAM" id="SSF53649">
    <property type="entry name" value="Alkaline phosphatase-like"/>
    <property type="match status" value="1"/>
</dbReference>
<protein>
    <recommendedName>
        <fullName evidence="1">Sulfatase N-terminal domain-containing protein</fullName>
    </recommendedName>
</protein>
<dbReference type="Proteomes" id="UP000070344">
    <property type="component" value="Unassembled WGS sequence"/>
</dbReference>
<evidence type="ECO:0000313" key="2">
    <source>
        <dbReference type="EMBL" id="KXB00252.1"/>
    </source>
</evidence>
<reference evidence="2 3" key="1">
    <citation type="journal article" date="2016" name="Sci. Rep.">
        <title>Metabolic traits of an uncultured archaeal lineage -MSBL1- from brine pools of the Red Sea.</title>
        <authorList>
            <person name="Mwirichia R."/>
            <person name="Alam I."/>
            <person name="Rashid M."/>
            <person name="Vinu M."/>
            <person name="Ba-Alawi W."/>
            <person name="Anthony Kamau A."/>
            <person name="Kamanda Ngugi D."/>
            <person name="Goker M."/>
            <person name="Klenk H.P."/>
            <person name="Bajic V."/>
            <person name="Stingl U."/>
        </authorList>
    </citation>
    <scope>NUCLEOTIDE SEQUENCE [LARGE SCALE GENOMIC DNA]</scope>
    <source>
        <strain evidence="2">SCGC-AAA259O05</strain>
    </source>
</reference>
<dbReference type="Gene3D" id="3.30.1120.10">
    <property type="match status" value="1"/>
</dbReference>
<name>A0A133V1E3_9EURY</name>
<dbReference type="EMBL" id="LHXV01000053">
    <property type="protein sequence ID" value="KXB00252.1"/>
    <property type="molecule type" value="Genomic_DNA"/>
</dbReference>
<dbReference type="CDD" id="cd16148">
    <property type="entry name" value="sulfatase_like"/>
    <property type="match status" value="1"/>
</dbReference>
<sequence>MIDTLRADHLGCYGYFRNTSPTIDKLAEEGVRFPNSYASSVATGPGFSSIITGLTALNHGFYLTPYDVPNAIDFDDDIPNLPEMIWDGREEVTTAAFDNLINFRSHMDQFVRGFEYYVNVTRTSDWLHHHVVGGDVNDRLLPWIESHSDEDFFLFVHYWDPHTPYNQPDEYTDLFHHERGNISDLELRRSKEGYEYVPGWGKKDQIFEGLDKPGEEAEKHPRSIDTYDEEIRYTDHLIEEVLTKLEKTQILDDTTLIVTADHGEQLGQHGMYGHGGLHEPNIHIPLILWGSGIERKSNIESYVQHVDIAPTILDLMNIDDHPPLDGQSLLPLNGASDDREKIIVETNGQRAVLEDKMKYIWHHQGEPKWNPGTEDELYDVRSDPMEINNIRDERKDKANEMRNDLKEWVEKQLEGKIDPLKYCGRGAGLTPVIERKNREK</sequence>
<keyword evidence="3" id="KW-1185">Reference proteome</keyword>
<proteinExistence type="predicted"/>
<comment type="caution">
    <text evidence="2">The sequence shown here is derived from an EMBL/GenBank/DDBJ whole genome shotgun (WGS) entry which is preliminary data.</text>
</comment>
<evidence type="ECO:0000259" key="1">
    <source>
        <dbReference type="Pfam" id="PF00884"/>
    </source>
</evidence>